<comment type="caution">
    <text evidence="2">The sequence shown here is derived from an EMBL/GenBank/DDBJ whole genome shotgun (WGS) entry which is preliminary data.</text>
</comment>
<evidence type="ECO:0000256" key="1">
    <source>
        <dbReference type="SAM" id="Phobius"/>
    </source>
</evidence>
<feature type="transmembrane region" description="Helical" evidence="1">
    <location>
        <begin position="12"/>
        <end position="28"/>
    </location>
</feature>
<accession>A0A432W1L0</accession>
<protein>
    <submittedName>
        <fullName evidence="2">Uncharacterized protein</fullName>
    </submittedName>
</protein>
<keyword evidence="1" id="KW-0812">Transmembrane</keyword>
<gene>
    <name evidence="2" type="ORF">CWE08_00170</name>
</gene>
<dbReference type="AlphaFoldDB" id="A0A432W1L0"/>
<keyword evidence="1" id="KW-1133">Transmembrane helix</keyword>
<keyword evidence="1" id="KW-0472">Membrane</keyword>
<dbReference type="RefSeq" id="WP_126764648.1">
    <property type="nucleotide sequence ID" value="NZ_PIPJ01000001.1"/>
</dbReference>
<proteinExistence type="predicted"/>
<evidence type="ECO:0000313" key="2">
    <source>
        <dbReference type="EMBL" id="RUO23105.1"/>
    </source>
</evidence>
<dbReference type="OrthoDB" id="6240951at2"/>
<keyword evidence="3" id="KW-1185">Reference proteome</keyword>
<evidence type="ECO:0000313" key="3">
    <source>
        <dbReference type="Proteomes" id="UP000288395"/>
    </source>
</evidence>
<sequence length="138" mass="16310">MISRIKRFPRRYRALLLISLVMLTYLLLGREMFRYIGMWTLIIFLLFPESLSSKIPADKTKDMLGLLARHEDRLRVGMEQVAISMVKKVAIDEYDERYGIISFPYTNKISASYYFPIEQLPAVRAWFKNTIPELEIVR</sequence>
<dbReference type="EMBL" id="PIPJ01000001">
    <property type="protein sequence ID" value="RUO23105.1"/>
    <property type="molecule type" value="Genomic_DNA"/>
</dbReference>
<organism evidence="2 3">
    <name type="scientific">Aliidiomarina iranensis</name>
    <dbReference type="NCBI Taxonomy" id="1434071"/>
    <lineage>
        <taxon>Bacteria</taxon>
        <taxon>Pseudomonadati</taxon>
        <taxon>Pseudomonadota</taxon>
        <taxon>Gammaproteobacteria</taxon>
        <taxon>Alteromonadales</taxon>
        <taxon>Idiomarinaceae</taxon>
        <taxon>Aliidiomarina</taxon>
    </lineage>
</organism>
<dbReference type="Proteomes" id="UP000288395">
    <property type="component" value="Unassembled WGS sequence"/>
</dbReference>
<name>A0A432W1L0_9GAMM</name>
<reference evidence="3" key="1">
    <citation type="journal article" date="2018" name="Front. Microbiol.">
        <title>Genome-Based Analysis Reveals the Taxonomy and Diversity of the Family Idiomarinaceae.</title>
        <authorList>
            <person name="Liu Y."/>
            <person name="Lai Q."/>
            <person name="Shao Z."/>
        </authorList>
    </citation>
    <scope>NUCLEOTIDE SEQUENCE [LARGE SCALE GENOMIC DNA]</scope>
    <source>
        <strain evidence="3">GBPy7</strain>
    </source>
</reference>